<name>A0ACA9NJ53_9GLOM</name>
<gene>
    <name evidence="1" type="ORF">SPELUC_LOCUS8814</name>
</gene>
<evidence type="ECO:0000313" key="2">
    <source>
        <dbReference type="Proteomes" id="UP000789366"/>
    </source>
</evidence>
<proteinExistence type="predicted"/>
<reference evidence="1" key="1">
    <citation type="submission" date="2021-06" db="EMBL/GenBank/DDBJ databases">
        <authorList>
            <person name="Kallberg Y."/>
            <person name="Tangrot J."/>
            <person name="Rosling A."/>
        </authorList>
    </citation>
    <scope>NUCLEOTIDE SEQUENCE</scope>
    <source>
        <strain evidence="1">28 12/20/2015</strain>
    </source>
</reference>
<organism evidence="1 2">
    <name type="scientific">Cetraspora pellucida</name>
    <dbReference type="NCBI Taxonomy" id="1433469"/>
    <lineage>
        <taxon>Eukaryota</taxon>
        <taxon>Fungi</taxon>
        <taxon>Fungi incertae sedis</taxon>
        <taxon>Mucoromycota</taxon>
        <taxon>Glomeromycotina</taxon>
        <taxon>Glomeromycetes</taxon>
        <taxon>Diversisporales</taxon>
        <taxon>Gigasporaceae</taxon>
        <taxon>Cetraspora</taxon>
    </lineage>
</organism>
<keyword evidence="2" id="KW-1185">Reference proteome</keyword>
<feature type="non-terminal residue" evidence="1">
    <location>
        <position position="46"/>
    </location>
</feature>
<evidence type="ECO:0000313" key="1">
    <source>
        <dbReference type="EMBL" id="CAG8648217.1"/>
    </source>
</evidence>
<feature type="non-terminal residue" evidence="1">
    <location>
        <position position="1"/>
    </location>
</feature>
<dbReference type="Proteomes" id="UP000789366">
    <property type="component" value="Unassembled WGS sequence"/>
</dbReference>
<dbReference type="EMBL" id="CAJVPW010013798">
    <property type="protein sequence ID" value="CAG8648217.1"/>
    <property type="molecule type" value="Genomic_DNA"/>
</dbReference>
<protein>
    <submittedName>
        <fullName evidence="1">3316_t:CDS:1</fullName>
    </submittedName>
</protein>
<accession>A0ACA9NJ53</accession>
<comment type="caution">
    <text evidence="1">The sequence shown here is derived from an EMBL/GenBank/DDBJ whole genome shotgun (WGS) entry which is preliminary data.</text>
</comment>
<sequence>SDFSNDLYSLYDIKSTSTDSESIMDHNSALELEIRFEDNNNILELE</sequence>